<dbReference type="AlphaFoldDB" id="A0AAD8LXN0"/>
<organism evidence="2 3">
    <name type="scientific">Heracleum sosnowskyi</name>
    <dbReference type="NCBI Taxonomy" id="360622"/>
    <lineage>
        <taxon>Eukaryota</taxon>
        <taxon>Viridiplantae</taxon>
        <taxon>Streptophyta</taxon>
        <taxon>Embryophyta</taxon>
        <taxon>Tracheophyta</taxon>
        <taxon>Spermatophyta</taxon>
        <taxon>Magnoliopsida</taxon>
        <taxon>eudicotyledons</taxon>
        <taxon>Gunneridae</taxon>
        <taxon>Pentapetalae</taxon>
        <taxon>asterids</taxon>
        <taxon>campanulids</taxon>
        <taxon>Apiales</taxon>
        <taxon>Apiaceae</taxon>
        <taxon>Apioideae</taxon>
        <taxon>apioid superclade</taxon>
        <taxon>Tordylieae</taxon>
        <taxon>Tordyliinae</taxon>
        <taxon>Heracleum</taxon>
    </lineage>
</organism>
<dbReference type="EMBL" id="JAUIZM010000014">
    <property type="protein sequence ID" value="KAK1352921.1"/>
    <property type="molecule type" value="Genomic_DNA"/>
</dbReference>
<proteinExistence type="predicted"/>
<dbReference type="PANTHER" id="PTHR10644">
    <property type="entry name" value="DNA REPAIR/RNA PROCESSING CPSF FAMILY"/>
    <property type="match status" value="1"/>
</dbReference>
<dbReference type="Pfam" id="PF03178">
    <property type="entry name" value="CPSF_A"/>
    <property type="match status" value="1"/>
</dbReference>
<evidence type="ECO:0000313" key="2">
    <source>
        <dbReference type="EMBL" id="KAK1352921.1"/>
    </source>
</evidence>
<name>A0AAD8LXN0_9APIA</name>
<dbReference type="InterPro" id="IPR004871">
    <property type="entry name" value="RSE1/DDB1/CPSF1_C"/>
</dbReference>
<feature type="domain" description="RSE1/DDB1/CPSF1 C-terminal" evidence="1">
    <location>
        <begin position="8"/>
        <end position="83"/>
    </location>
</feature>
<accession>A0AAD8LXN0</accession>
<evidence type="ECO:0000313" key="3">
    <source>
        <dbReference type="Proteomes" id="UP001237642"/>
    </source>
</evidence>
<keyword evidence="3" id="KW-1185">Reference proteome</keyword>
<reference evidence="2" key="2">
    <citation type="submission" date="2023-05" db="EMBL/GenBank/DDBJ databases">
        <authorList>
            <person name="Schelkunov M.I."/>
        </authorList>
    </citation>
    <scope>NUCLEOTIDE SEQUENCE</scope>
    <source>
        <strain evidence="2">Hsosn_3</strain>
        <tissue evidence="2">Leaf</tissue>
    </source>
</reference>
<dbReference type="GO" id="GO:0003676">
    <property type="term" value="F:nucleic acid binding"/>
    <property type="evidence" value="ECO:0007669"/>
    <property type="project" value="InterPro"/>
</dbReference>
<dbReference type="Proteomes" id="UP001237642">
    <property type="component" value="Unassembled WGS sequence"/>
</dbReference>
<comment type="caution">
    <text evidence="2">The sequence shown here is derived from an EMBL/GenBank/DDBJ whole genome shotgun (WGS) entry which is preliminary data.</text>
</comment>
<protein>
    <submittedName>
        <fullName evidence="2">DNA repair protein xp-E</fullName>
    </submittedName>
</protein>
<gene>
    <name evidence="2" type="ORF">POM88_052759</name>
</gene>
<dbReference type="InterPro" id="IPR050358">
    <property type="entry name" value="RSE1/DDB1/CFT1"/>
</dbReference>
<reference evidence="2" key="1">
    <citation type="submission" date="2023-02" db="EMBL/GenBank/DDBJ databases">
        <title>Genome of toxic invasive species Heracleum sosnowskyi carries increased number of genes despite the absence of recent whole-genome duplications.</title>
        <authorList>
            <person name="Schelkunov M."/>
            <person name="Shtratnikova V."/>
            <person name="Makarenko M."/>
            <person name="Klepikova A."/>
            <person name="Omelchenko D."/>
            <person name="Novikova G."/>
            <person name="Obukhova E."/>
            <person name="Bogdanov V."/>
            <person name="Penin A."/>
            <person name="Logacheva M."/>
        </authorList>
    </citation>
    <scope>NUCLEOTIDE SEQUENCE</scope>
    <source>
        <strain evidence="2">Hsosn_3</strain>
        <tissue evidence="2">Leaf</tissue>
    </source>
</reference>
<evidence type="ECO:0000259" key="1">
    <source>
        <dbReference type="Pfam" id="PF03178"/>
    </source>
</evidence>
<dbReference type="Gene3D" id="1.10.150.910">
    <property type="match status" value="1"/>
</dbReference>
<dbReference type="GO" id="GO:0005634">
    <property type="term" value="C:nucleus"/>
    <property type="evidence" value="ECO:0007669"/>
    <property type="project" value="InterPro"/>
</dbReference>
<sequence length="174" mass="19186">MPGSGQFPTCIYGTRTGCLGVVASLSHDKYCLLEKLQPILRDVVKSTGGLSHQEWRSCLSELEVKVEDAENFLDGDLIESFLDPTPREMESVSSAMVVPVKELEKTVQDLKRLLACHALPVLIAVFLFVLFNSGKSMSATEVIVHGTLVKIIAEDHLNDSAVFKYLKRAHARLS</sequence>